<dbReference type="EMBL" id="NCQP01000002">
    <property type="protein sequence ID" value="OWJ54729.1"/>
    <property type="molecule type" value="Genomic_DNA"/>
</dbReference>
<comment type="caution">
    <text evidence="1">The sequence shown here is derived from an EMBL/GenBank/DDBJ whole genome shotgun (WGS) entry which is preliminary data.</text>
</comment>
<evidence type="ECO:0000313" key="2">
    <source>
        <dbReference type="Proteomes" id="UP000196694"/>
    </source>
</evidence>
<proteinExistence type="predicted"/>
<gene>
    <name evidence="1" type="ORF">Pdsh_03095</name>
</gene>
<dbReference type="AlphaFoldDB" id="A0A211YP20"/>
<protein>
    <submittedName>
        <fullName evidence="1">Uncharacterized protein</fullName>
    </submittedName>
</protein>
<sequence length="67" mass="8533">MRWFCIKPFKYAVYNKWRDRRIVRFLKPDWRGWLYRKLLAVEEELRRLREEAWSQQASLSDLKTRKD</sequence>
<accession>A0A211YP20</accession>
<dbReference type="RefSeq" id="WP_088171799.1">
    <property type="nucleotide sequence ID" value="NZ_NCQP01000002.1"/>
</dbReference>
<organism evidence="1 2">
    <name type="scientific">Pyrodictium delaneyi</name>
    <dbReference type="NCBI Taxonomy" id="1273541"/>
    <lineage>
        <taxon>Archaea</taxon>
        <taxon>Thermoproteota</taxon>
        <taxon>Thermoprotei</taxon>
        <taxon>Desulfurococcales</taxon>
        <taxon>Pyrodictiaceae</taxon>
        <taxon>Pyrodictium</taxon>
    </lineage>
</organism>
<evidence type="ECO:0000313" key="1">
    <source>
        <dbReference type="EMBL" id="OWJ54729.1"/>
    </source>
</evidence>
<dbReference type="Proteomes" id="UP000196694">
    <property type="component" value="Unassembled WGS sequence"/>
</dbReference>
<keyword evidence="2" id="KW-1185">Reference proteome</keyword>
<reference evidence="1 2" key="1">
    <citation type="submission" date="2017-05" db="EMBL/GenBank/DDBJ databases">
        <title>The draft genome of the hyperthermophilic archaeon 'Pyrodictium delaneyi strain Hulk', an iron and nitrate reducer, reveals the capacity for sulfate reduction.</title>
        <authorList>
            <person name="Demey L.M."/>
            <person name="Miller C."/>
            <person name="Manzella M."/>
            <person name="Reguera G."/>
            <person name="Kashefi K."/>
        </authorList>
    </citation>
    <scope>NUCLEOTIDE SEQUENCE [LARGE SCALE GENOMIC DNA]</scope>
    <source>
        <strain evidence="1 2">Hulk</strain>
    </source>
</reference>
<name>A0A211YP20_9CREN</name>